<organism evidence="6 7">
    <name type="scientific">Phyllobacterium sophorae</name>
    <dbReference type="NCBI Taxonomy" id="1520277"/>
    <lineage>
        <taxon>Bacteria</taxon>
        <taxon>Pseudomonadati</taxon>
        <taxon>Pseudomonadota</taxon>
        <taxon>Alphaproteobacteria</taxon>
        <taxon>Hyphomicrobiales</taxon>
        <taxon>Phyllobacteriaceae</taxon>
        <taxon>Phyllobacterium</taxon>
    </lineage>
</organism>
<feature type="signal peptide" evidence="4">
    <location>
        <begin position="1"/>
        <end position="25"/>
    </location>
</feature>
<dbReference type="Gene3D" id="1.10.530.10">
    <property type="match status" value="1"/>
</dbReference>
<gene>
    <name evidence="6" type="ORF">CU103_04335</name>
</gene>
<dbReference type="AlphaFoldDB" id="A0A2P7BH96"/>
<evidence type="ECO:0000313" key="6">
    <source>
        <dbReference type="EMBL" id="PSH65850.1"/>
    </source>
</evidence>
<name>A0A2P7BH96_9HYPH</name>
<feature type="chain" id="PRO_5015113487" evidence="4">
    <location>
        <begin position="26"/>
        <end position="279"/>
    </location>
</feature>
<evidence type="ECO:0000256" key="4">
    <source>
        <dbReference type="SAM" id="SignalP"/>
    </source>
</evidence>
<proteinExistence type="inferred from homology"/>
<feature type="region of interest" description="Disordered" evidence="3">
    <location>
        <begin position="47"/>
        <end position="68"/>
    </location>
</feature>
<evidence type="ECO:0000259" key="5">
    <source>
        <dbReference type="Pfam" id="PF01464"/>
    </source>
</evidence>
<feature type="region of interest" description="Disordered" evidence="3">
    <location>
        <begin position="105"/>
        <end position="127"/>
    </location>
</feature>
<dbReference type="InterPro" id="IPR008258">
    <property type="entry name" value="Transglycosylase_SLT_dom_1"/>
</dbReference>
<evidence type="ECO:0000256" key="1">
    <source>
        <dbReference type="ARBA" id="ARBA00007734"/>
    </source>
</evidence>
<dbReference type="OrthoDB" id="9788661at2"/>
<dbReference type="RefSeq" id="WP_106662718.1">
    <property type="nucleotide sequence ID" value="NZ_PGGM01000002.1"/>
</dbReference>
<evidence type="ECO:0000256" key="3">
    <source>
        <dbReference type="SAM" id="MobiDB-lite"/>
    </source>
</evidence>
<comment type="similarity">
    <text evidence="2">Belongs to the virb1 family.</text>
</comment>
<dbReference type="Pfam" id="PF01464">
    <property type="entry name" value="SLT"/>
    <property type="match status" value="1"/>
</dbReference>
<sequence>MTKKFGMIFALLGAMAFYGSNSALSSPAETTNLADFIKAKRVEEAKEKVSGKSTKAVPSKDKGKLSAAKAPVAKKSAAKAPVVKKSAASATVVKKSAARAAAVKKSAGTPEQVTKKPAAYKRPAVHARARMKTVVRNETIDSVTTGSIATTPSTGSTKYSTIINSYAASYGVPVALANAVIRVESNYQPNTTGSAGEIGLMQIKFETARGLGYTGSRQALYDPDTNIRWGMKYLAGAHKLGNGTTCGTILRYNAGHGATRMNPVSANYCAKVKVQMASM</sequence>
<reference evidence="7" key="1">
    <citation type="submission" date="2017-11" db="EMBL/GenBank/DDBJ databases">
        <authorList>
            <person name="Kuznetsova I."/>
            <person name="Sazanova A."/>
            <person name="Chirak E."/>
            <person name="Safronova V."/>
            <person name="Willems A."/>
        </authorList>
    </citation>
    <scope>NUCLEOTIDE SEQUENCE [LARGE SCALE GENOMIC DNA]</scope>
    <source>
        <strain evidence="7">CCBAU 03422</strain>
    </source>
</reference>
<comment type="similarity">
    <text evidence="1">Belongs to the transglycosylase Slt family.</text>
</comment>
<protein>
    <submittedName>
        <fullName evidence="6">Lytic transglycosylase</fullName>
    </submittedName>
</protein>
<evidence type="ECO:0000313" key="7">
    <source>
        <dbReference type="Proteomes" id="UP000241764"/>
    </source>
</evidence>
<dbReference type="PANTHER" id="PTHR37423">
    <property type="entry name" value="SOLUBLE LYTIC MUREIN TRANSGLYCOSYLASE-RELATED"/>
    <property type="match status" value="1"/>
</dbReference>
<keyword evidence="4" id="KW-0732">Signal</keyword>
<dbReference type="EMBL" id="PGGM01000002">
    <property type="protein sequence ID" value="PSH65850.1"/>
    <property type="molecule type" value="Genomic_DNA"/>
</dbReference>
<dbReference type="PANTHER" id="PTHR37423:SF2">
    <property type="entry name" value="MEMBRANE-BOUND LYTIC MUREIN TRANSGLYCOSYLASE C"/>
    <property type="match status" value="1"/>
</dbReference>
<dbReference type="SUPFAM" id="SSF53955">
    <property type="entry name" value="Lysozyme-like"/>
    <property type="match status" value="1"/>
</dbReference>
<accession>A0A2P7BH96</accession>
<comment type="caution">
    <text evidence="6">The sequence shown here is derived from an EMBL/GenBank/DDBJ whole genome shotgun (WGS) entry which is preliminary data.</text>
</comment>
<evidence type="ECO:0000256" key="2">
    <source>
        <dbReference type="ARBA" id="ARBA00009387"/>
    </source>
</evidence>
<feature type="domain" description="Transglycosylase SLT" evidence="5">
    <location>
        <begin position="163"/>
        <end position="260"/>
    </location>
</feature>
<dbReference type="Proteomes" id="UP000241764">
    <property type="component" value="Unassembled WGS sequence"/>
</dbReference>
<keyword evidence="7" id="KW-1185">Reference proteome</keyword>
<dbReference type="InterPro" id="IPR023346">
    <property type="entry name" value="Lysozyme-like_dom_sf"/>
</dbReference>